<keyword evidence="1" id="KW-0812">Transmembrane</keyword>
<dbReference type="AlphaFoldDB" id="A0A4R3IBX4"/>
<feature type="transmembrane region" description="Helical" evidence="1">
    <location>
        <begin position="35"/>
        <end position="52"/>
    </location>
</feature>
<gene>
    <name evidence="2" type="ORF">BCF53_101344</name>
</gene>
<dbReference type="EMBL" id="SLZR01000001">
    <property type="protein sequence ID" value="TCS44001.1"/>
    <property type="molecule type" value="Genomic_DNA"/>
</dbReference>
<dbReference type="Pfam" id="PF04657">
    <property type="entry name" value="DMT_YdcZ"/>
    <property type="match status" value="1"/>
</dbReference>
<evidence type="ECO:0000313" key="3">
    <source>
        <dbReference type="Proteomes" id="UP000295793"/>
    </source>
</evidence>
<sequence length="142" mass="15252">MIFILFALLNGALIAIARALNGRLAVQKNALYASWINHLVGFVALTGVLLLAGLPTGVADVPPLLFFGGAIGALYVSLNSYIVPKLGVTMATLLVIAGQMVMSLLLDLWLGKLPWVFNLPMLLLLTGCLLLVFGFYQLLRAR</sequence>
<dbReference type="Proteomes" id="UP000295793">
    <property type="component" value="Unassembled WGS sequence"/>
</dbReference>
<accession>A0A4R3IBX4</accession>
<feature type="transmembrane region" description="Helical" evidence="1">
    <location>
        <begin position="88"/>
        <end position="110"/>
    </location>
</feature>
<dbReference type="PANTHER" id="PTHR34821:SF2">
    <property type="entry name" value="INNER MEMBRANE PROTEIN YDCZ"/>
    <property type="match status" value="1"/>
</dbReference>
<keyword evidence="1" id="KW-1133">Transmembrane helix</keyword>
<dbReference type="InterPro" id="IPR006750">
    <property type="entry name" value="YdcZ"/>
</dbReference>
<keyword evidence="1" id="KW-0472">Membrane</keyword>
<feature type="transmembrane region" description="Helical" evidence="1">
    <location>
        <begin position="64"/>
        <end position="82"/>
    </location>
</feature>
<dbReference type="OrthoDB" id="9097160at2"/>
<keyword evidence="3" id="KW-1185">Reference proteome</keyword>
<organism evidence="2 3">
    <name type="scientific">Reinekea marinisedimentorum</name>
    <dbReference type="NCBI Taxonomy" id="230495"/>
    <lineage>
        <taxon>Bacteria</taxon>
        <taxon>Pseudomonadati</taxon>
        <taxon>Pseudomonadota</taxon>
        <taxon>Gammaproteobacteria</taxon>
        <taxon>Oceanospirillales</taxon>
        <taxon>Saccharospirillaceae</taxon>
        <taxon>Reinekea</taxon>
    </lineage>
</organism>
<dbReference type="PANTHER" id="PTHR34821">
    <property type="entry name" value="INNER MEMBRANE PROTEIN YDCZ"/>
    <property type="match status" value="1"/>
</dbReference>
<protein>
    <submittedName>
        <fullName evidence="2">Transporter family-2 protein</fullName>
    </submittedName>
</protein>
<evidence type="ECO:0000256" key="1">
    <source>
        <dbReference type="SAM" id="Phobius"/>
    </source>
</evidence>
<feature type="transmembrane region" description="Helical" evidence="1">
    <location>
        <begin position="122"/>
        <end position="139"/>
    </location>
</feature>
<dbReference type="RefSeq" id="WP_132699241.1">
    <property type="nucleotide sequence ID" value="NZ_SLZR01000001.1"/>
</dbReference>
<dbReference type="GO" id="GO:0005886">
    <property type="term" value="C:plasma membrane"/>
    <property type="evidence" value="ECO:0007669"/>
    <property type="project" value="TreeGrafter"/>
</dbReference>
<reference evidence="2 3" key="1">
    <citation type="submission" date="2019-03" db="EMBL/GenBank/DDBJ databases">
        <title>Genomic Encyclopedia of Archaeal and Bacterial Type Strains, Phase II (KMG-II): from individual species to whole genera.</title>
        <authorList>
            <person name="Goeker M."/>
        </authorList>
    </citation>
    <scope>NUCLEOTIDE SEQUENCE [LARGE SCALE GENOMIC DNA]</scope>
    <source>
        <strain evidence="2 3">DSM 15388</strain>
    </source>
</reference>
<proteinExistence type="predicted"/>
<name>A0A4R3IBX4_9GAMM</name>
<comment type="caution">
    <text evidence="2">The sequence shown here is derived from an EMBL/GenBank/DDBJ whole genome shotgun (WGS) entry which is preliminary data.</text>
</comment>
<evidence type="ECO:0000313" key="2">
    <source>
        <dbReference type="EMBL" id="TCS44001.1"/>
    </source>
</evidence>